<dbReference type="PANTHER" id="PTHR11733:SF167">
    <property type="entry name" value="FI17812P1-RELATED"/>
    <property type="match status" value="1"/>
</dbReference>
<gene>
    <name evidence="11" type="ORF">K7432_007102</name>
</gene>
<evidence type="ECO:0000256" key="6">
    <source>
        <dbReference type="ARBA" id="ARBA00022833"/>
    </source>
</evidence>
<evidence type="ECO:0000256" key="1">
    <source>
        <dbReference type="ARBA" id="ARBA00001947"/>
    </source>
</evidence>
<keyword evidence="8" id="KW-0732">Signal</keyword>
<dbReference type="CDD" id="cd08662">
    <property type="entry name" value="M13"/>
    <property type="match status" value="1"/>
</dbReference>
<feature type="domain" description="Peptidase M13 C-terminal" evidence="9">
    <location>
        <begin position="468"/>
        <end position="595"/>
    </location>
</feature>
<dbReference type="EMBL" id="JASJQH010000337">
    <property type="protein sequence ID" value="KAK9764957.1"/>
    <property type="molecule type" value="Genomic_DNA"/>
</dbReference>
<evidence type="ECO:0000256" key="2">
    <source>
        <dbReference type="ARBA" id="ARBA00007357"/>
    </source>
</evidence>
<dbReference type="PRINTS" id="PR00786">
    <property type="entry name" value="NEPRILYSIN"/>
</dbReference>
<evidence type="ECO:0000256" key="3">
    <source>
        <dbReference type="ARBA" id="ARBA00022670"/>
    </source>
</evidence>
<dbReference type="PROSITE" id="PS51885">
    <property type="entry name" value="NEPRILYSIN"/>
    <property type="match status" value="1"/>
</dbReference>
<feature type="chain" id="PRO_5045752160" evidence="8">
    <location>
        <begin position="33"/>
        <end position="625"/>
    </location>
</feature>
<dbReference type="InterPro" id="IPR000718">
    <property type="entry name" value="Peptidase_M13"/>
</dbReference>
<dbReference type="InterPro" id="IPR024079">
    <property type="entry name" value="MetalloPept_cat_dom_sf"/>
</dbReference>
<evidence type="ECO:0000256" key="8">
    <source>
        <dbReference type="SAM" id="SignalP"/>
    </source>
</evidence>
<feature type="signal peptide" evidence="8">
    <location>
        <begin position="1"/>
        <end position="32"/>
    </location>
</feature>
<comment type="similarity">
    <text evidence="2">Belongs to the peptidase M13 family.</text>
</comment>
<comment type="cofactor">
    <cofactor evidence="1">
        <name>Zn(2+)</name>
        <dbReference type="ChEBI" id="CHEBI:29105"/>
    </cofactor>
</comment>
<dbReference type="InterPro" id="IPR008753">
    <property type="entry name" value="Peptidase_M13_N"/>
</dbReference>
<keyword evidence="12" id="KW-1185">Reference proteome</keyword>
<protein>
    <submittedName>
        <fullName evidence="11">Uncharacterized protein</fullName>
    </submittedName>
</protein>
<organism evidence="11 12">
    <name type="scientific">Basidiobolus ranarum</name>
    <dbReference type="NCBI Taxonomy" id="34480"/>
    <lineage>
        <taxon>Eukaryota</taxon>
        <taxon>Fungi</taxon>
        <taxon>Fungi incertae sedis</taxon>
        <taxon>Zoopagomycota</taxon>
        <taxon>Entomophthoromycotina</taxon>
        <taxon>Basidiobolomycetes</taxon>
        <taxon>Basidiobolales</taxon>
        <taxon>Basidiobolaceae</taxon>
        <taxon>Basidiobolus</taxon>
    </lineage>
</organism>
<keyword evidence="7" id="KW-0482">Metalloprotease</keyword>
<evidence type="ECO:0000259" key="10">
    <source>
        <dbReference type="Pfam" id="PF05649"/>
    </source>
</evidence>
<evidence type="ECO:0000256" key="5">
    <source>
        <dbReference type="ARBA" id="ARBA00022801"/>
    </source>
</evidence>
<comment type="caution">
    <text evidence="11">The sequence shown here is derived from an EMBL/GenBank/DDBJ whole genome shotgun (WGS) entry which is preliminary data.</text>
</comment>
<dbReference type="InterPro" id="IPR018497">
    <property type="entry name" value="Peptidase_M13_C"/>
</dbReference>
<dbReference type="Pfam" id="PF05649">
    <property type="entry name" value="Peptidase_M13_N"/>
    <property type="match status" value="1"/>
</dbReference>
<dbReference type="Gene3D" id="1.10.1380.10">
    <property type="entry name" value="Neutral endopeptidase , domain2"/>
    <property type="match status" value="1"/>
</dbReference>
<dbReference type="SUPFAM" id="SSF55486">
    <property type="entry name" value="Metalloproteases ('zincins'), catalytic domain"/>
    <property type="match status" value="1"/>
</dbReference>
<dbReference type="Proteomes" id="UP001479436">
    <property type="component" value="Unassembled WGS sequence"/>
</dbReference>
<proteinExistence type="inferred from homology"/>
<evidence type="ECO:0000313" key="11">
    <source>
        <dbReference type="EMBL" id="KAK9764957.1"/>
    </source>
</evidence>
<keyword evidence="3" id="KW-0645">Protease</keyword>
<evidence type="ECO:0000259" key="9">
    <source>
        <dbReference type="Pfam" id="PF01431"/>
    </source>
</evidence>
<dbReference type="Gene3D" id="3.40.390.10">
    <property type="entry name" value="Collagenase (Catalytic Domain)"/>
    <property type="match status" value="1"/>
</dbReference>
<name>A0ABR2WU26_9FUNG</name>
<dbReference type="InterPro" id="IPR042089">
    <property type="entry name" value="Peptidase_M13_dom_2"/>
</dbReference>
<feature type="domain" description="Peptidase M13 N-terminal" evidence="10">
    <location>
        <begin position="35"/>
        <end position="413"/>
    </location>
</feature>
<reference evidence="11 12" key="1">
    <citation type="submission" date="2023-04" db="EMBL/GenBank/DDBJ databases">
        <title>Genome of Basidiobolus ranarum AG-B5.</title>
        <authorList>
            <person name="Stajich J.E."/>
            <person name="Carter-House D."/>
            <person name="Gryganskyi A."/>
        </authorList>
    </citation>
    <scope>NUCLEOTIDE SEQUENCE [LARGE SCALE GENOMIC DNA]</scope>
    <source>
        <strain evidence="11 12">AG-B5</strain>
    </source>
</reference>
<keyword evidence="4" id="KW-0479">Metal-binding</keyword>
<dbReference type="Pfam" id="PF01431">
    <property type="entry name" value="Peptidase_M13"/>
    <property type="match status" value="1"/>
</dbReference>
<evidence type="ECO:0000256" key="4">
    <source>
        <dbReference type="ARBA" id="ARBA00022723"/>
    </source>
</evidence>
<evidence type="ECO:0000256" key="7">
    <source>
        <dbReference type="ARBA" id="ARBA00023049"/>
    </source>
</evidence>
<evidence type="ECO:0000313" key="12">
    <source>
        <dbReference type="Proteomes" id="UP001479436"/>
    </source>
</evidence>
<sequence length="625" mass="70854">MCGQIVASIMISRYIHILWVALVTLGISPVATVKPSEDFYLYVNEEWLNKTTIPPDYSSWTAYSELHWQNLLTIKEILDSHLDQPAGDLIGDFYGSSIHKPPLQDPLESLRNLLNAIDKIADRNDIAKILARFHREQHSIRGARPLFKLDAEADSKNSSITLASIYQSGLGLPGKNYYSEAKASVHKPYVQHIQNIFHLAGLADPSKQASMVFEMEKEISKGWLTREAKRNVQLTYNKMTFDMLKTSFPGFPWSIYCDNLGLVKWKCFGGGDVLFQNPSLMKHISDTFQKFGLDHWKAYLRWFLISGNARHLGDHFYKENFQFFGKHLRGQKAPKPYWKLVISEISRYLPDLLGKLYVEKTFSPVARTQILELIKDLLSAISQRLSKLDWMSPKTKGFALEKIQQLSVKVGYPDVWIDYKAEGLSLDRNAPFIQNLRKAATADFIRKLKRMNGPTDNNLWEMAAFDVNAYYSPNRNEIVFPAGILQPPFYYGPTKQNPFGDPAANFGGIGAIIGHEITHGFDDQGRKYGPEGNLQDWWTKEDAEMFDTNAQEIVDQFNQYRLKGIPLNGNLTQGENIADLGGVKLSYVAFKEWLKRTLLSGVGGSNKGKNGLSTMEISGMRLGLT</sequence>
<accession>A0ABR2WU26</accession>
<keyword evidence="5" id="KW-0378">Hydrolase</keyword>
<keyword evidence="6" id="KW-0862">Zinc</keyword>
<dbReference type="PANTHER" id="PTHR11733">
    <property type="entry name" value="ZINC METALLOPROTEASE FAMILY M13 NEPRILYSIN-RELATED"/>
    <property type="match status" value="1"/>
</dbReference>